<evidence type="ECO:0000313" key="1">
    <source>
        <dbReference type="EMBL" id="KAJ9095156.1"/>
    </source>
</evidence>
<evidence type="ECO:0000313" key="2">
    <source>
        <dbReference type="Proteomes" id="UP001230649"/>
    </source>
</evidence>
<protein>
    <submittedName>
        <fullName evidence="1">Uncharacterized protein</fullName>
    </submittedName>
</protein>
<keyword evidence="2" id="KW-1185">Reference proteome</keyword>
<proteinExistence type="predicted"/>
<organism evidence="1 2">
    <name type="scientific">Naganishia adeliensis</name>
    <dbReference type="NCBI Taxonomy" id="92952"/>
    <lineage>
        <taxon>Eukaryota</taxon>
        <taxon>Fungi</taxon>
        <taxon>Dikarya</taxon>
        <taxon>Basidiomycota</taxon>
        <taxon>Agaricomycotina</taxon>
        <taxon>Tremellomycetes</taxon>
        <taxon>Filobasidiales</taxon>
        <taxon>Filobasidiaceae</taxon>
        <taxon>Naganishia</taxon>
    </lineage>
</organism>
<sequence length="399" mass="45126">MDKETRKRSRVKTGCLCQYPEIIRLATDAKSPRRTSSQPSTTSPASVETIPLPSAAVDPRLAKIEHDLPEIKAYFAYKGYDQNAEQATTVAFMSALLRDTKVARYFLEGEEPWVVLRDLVDGDVELRCISHAINYTLSLLVIDELNNFWLDIILYILLVKRRQLPRTAAALKAILLQLGAAHVAYLQRETDFITGLEHCQLFTEYRHTALRQLHAMLDDPTERNEAEALVVVVLQLGADMLTLNPAYRETLRMAYRCLREQDGPQWILEKFNVGLGVVGAPVEMQLGISVRGVLKTLYTFDVFAALGEGRSPFLAFQYAEWWRADEGMDMVSPSQKILGIDSNLAMLFARASSCVARRRQYQLHYGTIDFNHPPDQLGTWIPVWDGQEHQTATQVIVPS</sequence>
<name>A0ACC2V934_9TREE</name>
<dbReference type="EMBL" id="JASBWS010000128">
    <property type="protein sequence ID" value="KAJ9095156.1"/>
    <property type="molecule type" value="Genomic_DNA"/>
</dbReference>
<reference evidence="1" key="1">
    <citation type="submission" date="2023-04" db="EMBL/GenBank/DDBJ databases">
        <title>Draft Genome sequencing of Naganishia species isolated from polar environments using Oxford Nanopore Technology.</title>
        <authorList>
            <person name="Leo P."/>
            <person name="Venkateswaran K."/>
        </authorList>
    </citation>
    <scope>NUCLEOTIDE SEQUENCE</scope>
    <source>
        <strain evidence="1">MNA-CCFEE 5262</strain>
    </source>
</reference>
<dbReference type="Proteomes" id="UP001230649">
    <property type="component" value="Unassembled WGS sequence"/>
</dbReference>
<accession>A0ACC2V934</accession>
<comment type="caution">
    <text evidence="1">The sequence shown here is derived from an EMBL/GenBank/DDBJ whole genome shotgun (WGS) entry which is preliminary data.</text>
</comment>
<gene>
    <name evidence="1" type="ORF">QFC20_006725</name>
</gene>